<proteinExistence type="predicted"/>
<dbReference type="AlphaFoldDB" id="A0A1M5U206"/>
<organism evidence="1 2">
    <name type="scientific">Wenyingzhuangia marina</name>
    <dbReference type="NCBI Taxonomy" id="1195760"/>
    <lineage>
        <taxon>Bacteria</taxon>
        <taxon>Pseudomonadati</taxon>
        <taxon>Bacteroidota</taxon>
        <taxon>Flavobacteriia</taxon>
        <taxon>Flavobacteriales</taxon>
        <taxon>Flavobacteriaceae</taxon>
        <taxon>Wenyingzhuangia</taxon>
    </lineage>
</organism>
<gene>
    <name evidence="1" type="ORF">SAMN05444281_0968</name>
</gene>
<protein>
    <recommendedName>
        <fullName evidence="3">Ig-like domain (Group 2)</fullName>
    </recommendedName>
</protein>
<dbReference type="PROSITE" id="PS51257">
    <property type="entry name" value="PROKAR_LIPOPROTEIN"/>
    <property type="match status" value="1"/>
</dbReference>
<sequence length="253" mass="29200">MKKTLLLLIAIITLSCNKKDEFDSISLSTSEKYLSANEEYQIEASSNSNITYTVEDEYHTEVSTSGLVTAKYVGETNVLLENAEDSKILKIIVEPKYTTYPEPEFEFGDTKSDIINNFGENYEEIPLDEEGNFTLLGYDNYFSKAPIILFMLDRNKKIVSYAILTYNEYLPELAGFLTERYLSYIEEDNTFYFINQLEYEDADLLLGLGAYDENFLIVQYFDLSIAPTTKKYRTSKSLTKPDTKKLIKKMYTK</sequence>
<dbReference type="RefSeq" id="WP_073118884.1">
    <property type="nucleotide sequence ID" value="NZ_BMEN01000002.1"/>
</dbReference>
<reference evidence="2" key="1">
    <citation type="submission" date="2016-11" db="EMBL/GenBank/DDBJ databases">
        <authorList>
            <person name="Varghese N."/>
            <person name="Submissions S."/>
        </authorList>
    </citation>
    <scope>NUCLEOTIDE SEQUENCE [LARGE SCALE GENOMIC DNA]</scope>
    <source>
        <strain evidence="2">DSM 100572</strain>
    </source>
</reference>
<evidence type="ECO:0000313" key="1">
    <source>
        <dbReference type="EMBL" id="SHH56673.1"/>
    </source>
</evidence>
<keyword evidence="2" id="KW-1185">Reference proteome</keyword>
<accession>A0A1M5U206</accession>
<dbReference type="STRING" id="1195760.SAMN05444281_0968"/>
<dbReference type="OrthoDB" id="1098653at2"/>
<evidence type="ECO:0000313" key="2">
    <source>
        <dbReference type="Proteomes" id="UP000184109"/>
    </source>
</evidence>
<evidence type="ECO:0008006" key="3">
    <source>
        <dbReference type="Google" id="ProtNLM"/>
    </source>
</evidence>
<dbReference type="EMBL" id="FQXQ01000002">
    <property type="protein sequence ID" value="SHH56673.1"/>
    <property type="molecule type" value="Genomic_DNA"/>
</dbReference>
<name>A0A1M5U206_9FLAO</name>
<dbReference type="Proteomes" id="UP000184109">
    <property type="component" value="Unassembled WGS sequence"/>
</dbReference>